<evidence type="ECO:0000256" key="2">
    <source>
        <dbReference type="ARBA" id="ARBA00022448"/>
    </source>
</evidence>
<proteinExistence type="inferred from homology"/>
<comment type="subcellular location">
    <subcellularLocation>
        <location evidence="1 7">Cell membrane</location>
        <topology evidence="1 7">Multi-pass membrane protein</topology>
    </subcellularLocation>
</comment>
<evidence type="ECO:0000256" key="5">
    <source>
        <dbReference type="ARBA" id="ARBA00022989"/>
    </source>
</evidence>
<keyword evidence="6 7" id="KW-0472">Membrane</keyword>
<dbReference type="RefSeq" id="WP_254575263.1">
    <property type="nucleotide sequence ID" value="NZ_CP100595.1"/>
</dbReference>
<feature type="domain" description="ABC transmembrane type-1" evidence="8">
    <location>
        <begin position="81"/>
        <end position="277"/>
    </location>
</feature>
<keyword evidence="4 7" id="KW-0812">Transmembrane</keyword>
<dbReference type="InterPro" id="IPR035906">
    <property type="entry name" value="MetI-like_sf"/>
</dbReference>
<feature type="transmembrane region" description="Helical" evidence="7">
    <location>
        <begin position="231"/>
        <end position="248"/>
    </location>
</feature>
<dbReference type="SUPFAM" id="SSF161098">
    <property type="entry name" value="MetI-like"/>
    <property type="match status" value="1"/>
</dbReference>
<evidence type="ECO:0000259" key="8">
    <source>
        <dbReference type="PROSITE" id="PS50928"/>
    </source>
</evidence>
<gene>
    <name evidence="9" type="primary">phnE</name>
    <name evidence="9" type="ORF">NJU99_07320</name>
</gene>
<accession>A0ABY5E0W6</accession>
<dbReference type="CDD" id="cd06261">
    <property type="entry name" value="TM_PBP2"/>
    <property type="match status" value="1"/>
</dbReference>
<feature type="transmembrane region" description="Helical" evidence="7">
    <location>
        <begin position="76"/>
        <end position="100"/>
    </location>
</feature>
<feature type="transmembrane region" description="Helical" evidence="7">
    <location>
        <begin position="189"/>
        <end position="210"/>
    </location>
</feature>
<feature type="transmembrane region" description="Helical" evidence="7">
    <location>
        <begin position="12"/>
        <end position="32"/>
    </location>
</feature>
<dbReference type="PROSITE" id="PS50928">
    <property type="entry name" value="ABC_TM1"/>
    <property type="match status" value="1"/>
</dbReference>
<dbReference type="Gene3D" id="1.10.3720.10">
    <property type="entry name" value="MetI-like"/>
    <property type="match status" value="1"/>
</dbReference>
<reference evidence="9" key="1">
    <citation type="submission" date="2022-07" db="EMBL/GenBank/DDBJ databases">
        <title>Arcobacter roscoffensis sp. nov., a marine bacterium isolated from coastal seawater collected from Roscoff, France.</title>
        <authorList>
            <person name="Pascual J."/>
            <person name="Lepeaux C."/>
            <person name="Methner A."/>
            <person name="Overmann J."/>
        </authorList>
    </citation>
    <scope>NUCLEOTIDE SEQUENCE</scope>
    <source>
        <strain evidence="9">ARW1-2F2</strain>
    </source>
</reference>
<protein>
    <submittedName>
        <fullName evidence="9">Phosphonate ABC transporter, permease protein PhnE</fullName>
    </submittedName>
</protein>
<evidence type="ECO:0000313" key="10">
    <source>
        <dbReference type="Proteomes" id="UP001060012"/>
    </source>
</evidence>
<keyword evidence="2 7" id="KW-0813">Transport</keyword>
<keyword evidence="5 7" id="KW-1133">Transmembrane helix</keyword>
<keyword evidence="10" id="KW-1185">Reference proteome</keyword>
<evidence type="ECO:0000313" key="9">
    <source>
        <dbReference type="EMBL" id="UTJ05082.1"/>
    </source>
</evidence>
<dbReference type="Pfam" id="PF00528">
    <property type="entry name" value="BPD_transp_1"/>
    <property type="match status" value="1"/>
</dbReference>
<comment type="similarity">
    <text evidence="7">Belongs to the binding-protein-dependent transport system permease family.</text>
</comment>
<evidence type="ECO:0000256" key="3">
    <source>
        <dbReference type="ARBA" id="ARBA00022475"/>
    </source>
</evidence>
<evidence type="ECO:0000256" key="4">
    <source>
        <dbReference type="ARBA" id="ARBA00022692"/>
    </source>
</evidence>
<dbReference type="EMBL" id="CP100595">
    <property type="protein sequence ID" value="UTJ05082.1"/>
    <property type="molecule type" value="Genomic_DNA"/>
</dbReference>
<feature type="transmembrane region" description="Helical" evidence="7">
    <location>
        <begin position="146"/>
        <end position="169"/>
    </location>
</feature>
<dbReference type="NCBIfam" id="TIGR01097">
    <property type="entry name" value="PhnE"/>
    <property type="match status" value="1"/>
</dbReference>
<evidence type="ECO:0000256" key="7">
    <source>
        <dbReference type="RuleBase" id="RU363032"/>
    </source>
</evidence>
<sequence>MNVEELKAKSSPFSFGKSAVIVIFLLVLIQSWNDTEMSFSSLYEGAGYMSEYIAGNPSIEGSGFFPPNLNSADLMVYVWSMIETIQMAVVALFISIVVAVPLSYMSSRNILNILIPGKTPIHEFIKKVIYGSATFVANVFRSINEIVWALIFVSAVGLGPMAGILALGVHTAGVLSKLLSEGNESIDPGPVEALTTTGAGFFKVLVYAVIPQTMPHFVSMALYRFESDVRAASILGFVGAGGIGFYLFDKMRAFENGDVCSIIIIIVLTVWILDKISAMIRKRFI</sequence>
<dbReference type="InterPro" id="IPR005769">
    <property type="entry name" value="PhnE/PtxC"/>
</dbReference>
<dbReference type="PANTHER" id="PTHR30043:SF1">
    <property type="entry name" value="ABC TRANSPORT SYSTEM PERMEASE PROTEIN P69"/>
    <property type="match status" value="1"/>
</dbReference>
<name>A0ABY5E0W6_9BACT</name>
<feature type="transmembrane region" description="Helical" evidence="7">
    <location>
        <begin position="254"/>
        <end position="273"/>
    </location>
</feature>
<dbReference type="InterPro" id="IPR000515">
    <property type="entry name" value="MetI-like"/>
</dbReference>
<evidence type="ECO:0000256" key="1">
    <source>
        <dbReference type="ARBA" id="ARBA00004651"/>
    </source>
</evidence>
<evidence type="ECO:0000256" key="6">
    <source>
        <dbReference type="ARBA" id="ARBA00023136"/>
    </source>
</evidence>
<dbReference type="Proteomes" id="UP001060012">
    <property type="component" value="Chromosome"/>
</dbReference>
<dbReference type="PANTHER" id="PTHR30043">
    <property type="entry name" value="PHOSPHONATES TRANSPORT SYSTEM PERMEASE PROTEIN"/>
    <property type="match status" value="1"/>
</dbReference>
<organism evidence="9 10">
    <name type="scientific">Arcobacter roscoffensis</name>
    <dbReference type="NCBI Taxonomy" id="2961520"/>
    <lineage>
        <taxon>Bacteria</taxon>
        <taxon>Pseudomonadati</taxon>
        <taxon>Campylobacterota</taxon>
        <taxon>Epsilonproteobacteria</taxon>
        <taxon>Campylobacterales</taxon>
        <taxon>Arcobacteraceae</taxon>
        <taxon>Arcobacter</taxon>
    </lineage>
</organism>
<keyword evidence="3" id="KW-1003">Cell membrane</keyword>